<reference evidence="3" key="2">
    <citation type="submission" date="2016-11" db="EMBL/GenBank/DDBJ databases">
        <authorList>
            <person name="Varghese N."/>
            <person name="Submissions S."/>
        </authorList>
    </citation>
    <scope>NUCLEOTIDE SEQUENCE</scope>
    <source>
        <strain evidence="3">DSM 4029</strain>
    </source>
</reference>
<dbReference type="RefSeq" id="WP_143161556.1">
    <property type="nucleotide sequence ID" value="NZ_FQVY01000001.1"/>
</dbReference>
<dbReference type="Proteomes" id="UP000474718">
    <property type="component" value="Unassembled WGS sequence"/>
</dbReference>
<keyword evidence="5" id="KW-1185">Reference proteome</keyword>
<evidence type="ECO:0000313" key="2">
    <source>
        <dbReference type="EMBL" id="MZL70060.1"/>
    </source>
</evidence>
<dbReference type="Proteomes" id="UP000184089">
    <property type="component" value="Unassembled WGS sequence"/>
</dbReference>
<evidence type="ECO:0000313" key="5">
    <source>
        <dbReference type="Proteomes" id="UP000474718"/>
    </source>
</evidence>
<feature type="chain" id="PRO_5042965406" evidence="1">
    <location>
        <begin position="20"/>
        <end position="212"/>
    </location>
</feature>
<gene>
    <name evidence="2" type="ORF">GT747_09880</name>
    <name evidence="3" type="ORF">SAMN05444424_0770</name>
</gene>
<protein>
    <submittedName>
        <fullName evidence="3">Uncharacterized protein</fullName>
    </submittedName>
</protein>
<evidence type="ECO:0000313" key="4">
    <source>
        <dbReference type="Proteomes" id="UP000184089"/>
    </source>
</evidence>
<organism evidence="3 4">
    <name type="scientific">Bittarella massiliensis</name>
    <name type="common">ex Durand et al. 2017</name>
    <dbReference type="NCBI Taxonomy" id="1720313"/>
    <lineage>
        <taxon>Bacteria</taxon>
        <taxon>Bacillati</taxon>
        <taxon>Bacillota</taxon>
        <taxon>Clostridia</taxon>
        <taxon>Eubacteriales</taxon>
        <taxon>Oscillospiraceae</taxon>
        <taxon>Bittarella (ex Durand et al. 2017)</taxon>
    </lineage>
</organism>
<dbReference type="PROSITE" id="PS51257">
    <property type="entry name" value="PROKAR_LIPOPROTEIN"/>
    <property type="match status" value="1"/>
</dbReference>
<evidence type="ECO:0000256" key="1">
    <source>
        <dbReference type="SAM" id="SignalP"/>
    </source>
</evidence>
<dbReference type="EMBL" id="WWVX01000007">
    <property type="protein sequence ID" value="MZL70060.1"/>
    <property type="molecule type" value="Genomic_DNA"/>
</dbReference>
<keyword evidence="1" id="KW-0732">Signal</keyword>
<accession>A0AAQ1MBW2</accession>
<comment type="caution">
    <text evidence="3">The sequence shown here is derived from an EMBL/GenBank/DDBJ whole genome shotgun (WGS) entry which is preliminary data.</text>
</comment>
<name>A0AAQ1MBW2_9FIRM</name>
<dbReference type="EMBL" id="FQVY01000001">
    <property type="protein sequence ID" value="SHF81264.1"/>
    <property type="molecule type" value="Genomic_DNA"/>
</dbReference>
<feature type="signal peptide" evidence="1">
    <location>
        <begin position="1"/>
        <end position="19"/>
    </location>
</feature>
<dbReference type="AlphaFoldDB" id="A0AAQ1MBW2"/>
<reference evidence="4" key="1">
    <citation type="submission" date="2016-11" db="EMBL/GenBank/DDBJ databases">
        <authorList>
            <person name="Jaros S."/>
            <person name="Januszkiewicz K."/>
            <person name="Wedrychowicz H."/>
        </authorList>
    </citation>
    <scope>NUCLEOTIDE SEQUENCE [LARGE SCALE GENOMIC DNA]</scope>
    <source>
        <strain evidence="4">DSM 4029</strain>
    </source>
</reference>
<proteinExistence type="predicted"/>
<sequence length="212" mass="23851">MRHLRAMGGVLLAAALLLAGCEPPPSGTPEEEALRAERFPEKVSAEWVEATYLEPYGRMLCGLQGDWTSPEQLKADEVLAWSFYYPQYPDAGREPEGEKYGEGIYSQEPYGYLFSQEEVEAYTAQRFGMTAEQTRAAFSYLPARGAYAILPYDKTEQYVTALDRFDIRGDTIDIEFFIFKSQDGTPQGKKRLTARVAEDGGFRYLSCVEIDG</sequence>
<reference evidence="2 5" key="3">
    <citation type="journal article" date="2019" name="Nat. Med.">
        <title>A library of human gut bacterial isolates paired with longitudinal multiomics data enables mechanistic microbiome research.</title>
        <authorList>
            <person name="Poyet M."/>
            <person name="Groussin M."/>
            <person name="Gibbons S.M."/>
            <person name="Avila-Pacheco J."/>
            <person name="Jiang X."/>
            <person name="Kearney S.M."/>
            <person name="Perrotta A.R."/>
            <person name="Berdy B."/>
            <person name="Zhao S."/>
            <person name="Lieberman T.D."/>
            <person name="Swanson P.K."/>
            <person name="Smith M."/>
            <person name="Roesemann S."/>
            <person name="Alexander J.E."/>
            <person name="Rich S.A."/>
            <person name="Livny J."/>
            <person name="Vlamakis H."/>
            <person name="Clish C."/>
            <person name="Bullock K."/>
            <person name="Deik A."/>
            <person name="Scott J."/>
            <person name="Pierce K.A."/>
            <person name="Xavier R.J."/>
            <person name="Alm E.J."/>
        </authorList>
    </citation>
    <scope>NUCLEOTIDE SEQUENCE [LARGE SCALE GENOMIC DNA]</scope>
    <source>
        <strain evidence="2 5">BIOML-A2</strain>
    </source>
</reference>
<evidence type="ECO:0000313" key="3">
    <source>
        <dbReference type="EMBL" id="SHF81264.1"/>
    </source>
</evidence>